<proteinExistence type="predicted"/>
<name>A0AAE9HUT7_9NEIS</name>
<keyword evidence="2" id="KW-0175">Coiled coil</keyword>
<feature type="domain" description="Transferrin-binding protein B C-lobe/N-lobe beta-barrel" evidence="4">
    <location>
        <begin position="465"/>
        <end position="608"/>
    </location>
</feature>
<evidence type="ECO:0000313" key="6">
    <source>
        <dbReference type="Proteomes" id="UP001056819"/>
    </source>
</evidence>
<accession>A0AAE9HUT7</accession>
<dbReference type="Pfam" id="PF01298">
    <property type="entry name" value="TbpB_B_D"/>
    <property type="match status" value="1"/>
</dbReference>
<dbReference type="RefSeq" id="WP_051532086.1">
    <property type="nucleotide sequence ID" value="NZ_CP097501.1"/>
</dbReference>
<dbReference type="SUPFAM" id="SSF56925">
    <property type="entry name" value="OMPA-like"/>
    <property type="match status" value="1"/>
</dbReference>
<evidence type="ECO:0000259" key="4">
    <source>
        <dbReference type="Pfam" id="PF01298"/>
    </source>
</evidence>
<feature type="region of interest" description="Disordered" evidence="3">
    <location>
        <begin position="28"/>
        <end position="54"/>
    </location>
</feature>
<dbReference type="InterPro" id="IPR001677">
    <property type="entry name" value="TbpB_B_D"/>
</dbReference>
<dbReference type="EMBL" id="CP097501">
    <property type="protein sequence ID" value="URD68532.1"/>
    <property type="molecule type" value="Genomic_DNA"/>
</dbReference>
<sequence>MKSNLFKMGVKMGVSTFTALILSACGSSGGDDAPSTKSQTTPNNGASTSTTPSKEDYALKAANALKEAQAAKAEAEKAAAAGDVAAAQAAVNKAQAAAQAAQEAAVKAGNDKDPNAPAAALSAQQAVEALKTLATTVADAQKVAEQKLAQDNANKSISVSTVPVNNKASNVGYKHVIKTKSDFILNGVKKSANSESNTGLLMQEQDPNKHLDNFVIGHYRDSNGKENVLYLQDVDTRAMEALPLKDDNQITLKQAWVAKKGVDYPKLGKRITGTHLVDVTKVEKQGTEKDKKALVYALDKKIYIHAGMDEAKIKDSGLKDVKVLSFDNKGKPKLSKFEGTKRADTVFELYGNKTTFAKKDDAKNTPVAYGDNGDDLSKKGEYKNAKNLPLEDQVLHHVQYGRVTSQLSGRNLDNFVEGLHQNYPTYIVAFGEYGADGTENHYFARGVNNTTADQLAALPAHYGTNKLTYKGHVVPYGLDHSFRQGQNNGKVPTALGGSAKAYLISGTHIQANVDLATKLVDGNVYNVWGLVKDNNMDTLTKVEAPLVGFNGTLADNGNIAGTAQNYTKNYAPGVFNATIFGAKGEEMGGTIVSANPEKLQWGLSFGAKNTTTPPAVKPLAPPPVKPIGGGVTGVLDGSDQQGLTNLVK</sequence>
<dbReference type="PROSITE" id="PS51257">
    <property type="entry name" value="PROKAR_LIPOPROTEIN"/>
    <property type="match status" value="1"/>
</dbReference>
<dbReference type="AlphaFoldDB" id="A0AAE9HUT7"/>
<protein>
    <submittedName>
        <fullName evidence="5">Transferrin-binding protein-like solute binding protein</fullName>
    </submittedName>
</protein>
<feature type="coiled-coil region" evidence="2">
    <location>
        <begin position="54"/>
        <end position="104"/>
    </location>
</feature>
<evidence type="ECO:0000256" key="3">
    <source>
        <dbReference type="SAM" id="MobiDB-lite"/>
    </source>
</evidence>
<organism evidence="5 6">
    <name type="scientific">Conchiformibius steedae DSM 2580</name>
    <dbReference type="NCBI Taxonomy" id="1121352"/>
    <lineage>
        <taxon>Bacteria</taxon>
        <taxon>Pseudomonadati</taxon>
        <taxon>Pseudomonadota</taxon>
        <taxon>Betaproteobacteria</taxon>
        <taxon>Neisseriales</taxon>
        <taxon>Neisseriaceae</taxon>
        <taxon>Conchiformibius</taxon>
    </lineage>
</organism>
<evidence type="ECO:0000256" key="2">
    <source>
        <dbReference type="SAM" id="Coils"/>
    </source>
</evidence>
<gene>
    <name evidence="5" type="ORF">LNQ82_05150</name>
</gene>
<dbReference type="Gene3D" id="2.40.160.90">
    <property type="match status" value="1"/>
</dbReference>
<dbReference type="Proteomes" id="UP001056819">
    <property type="component" value="Chromosome"/>
</dbReference>
<evidence type="ECO:0000313" key="5">
    <source>
        <dbReference type="EMBL" id="URD68532.1"/>
    </source>
</evidence>
<evidence type="ECO:0000256" key="1">
    <source>
        <dbReference type="ARBA" id="ARBA00004442"/>
    </source>
</evidence>
<dbReference type="InterPro" id="IPR011250">
    <property type="entry name" value="OMP/PagP_B-barrel"/>
</dbReference>
<feature type="compositionally biased region" description="Polar residues" evidence="3">
    <location>
        <begin position="35"/>
        <end position="52"/>
    </location>
</feature>
<reference evidence="5" key="1">
    <citation type="submission" date="2022-05" db="EMBL/GenBank/DDBJ databases">
        <title>Alysiella filiformis genome sequencing.</title>
        <authorList>
            <person name="Viehboeck T."/>
        </authorList>
    </citation>
    <scope>NUCLEOTIDE SEQUENCE</scope>
    <source>
        <strain evidence="5">DSM 2580</strain>
    </source>
</reference>
<dbReference type="GO" id="GO:0009279">
    <property type="term" value="C:cell outer membrane"/>
    <property type="evidence" value="ECO:0007669"/>
    <property type="project" value="UniProtKB-SubCell"/>
</dbReference>
<comment type="subcellular location">
    <subcellularLocation>
        <location evidence="1">Cell outer membrane</location>
    </subcellularLocation>
</comment>